<dbReference type="RefSeq" id="WP_124144100.1">
    <property type="nucleotide sequence ID" value="NZ_CAWOKI010000386.1"/>
</dbReference>
<gene>
    <name evidence="1" type="ORF">D5R40_21435</name>
</gene>
<dbReference type="AlphaFoldDB" id="A0A3N6NUX0"/>
<name>A0A3N6NUX0_9CYAN</name>
<dbReference type="EMBL" id="RCBY01000142">
    <property type="protein sequence ID" value="RQH33511.1"/>
    <property type="molecule type" value="Genomic_DNA"/>
</dbReference>
<dbReference type="Proteomes" id="UP000269154">
    <property type="component" value="Unassembled WGS sequence"/>
</dbReference>
<sequence>MASHDQVKQYIACWFQLGKKVLMRNGQAAIKPQIVLLGDRYSQDFESCWQQILSSGSGDCFLEGTHQTIAELLSPEWDISDCARCSMPIPSRVKGMPPDCCPCFDLPSWPDNEKPLPRSPINNKSYLLGICERLFNKKESITTHSHHSE</sequence>
<evidence type="ECO:0000313" key="1">
    <source>
        <dbReference type="EMBL" id="RQH33511.1"/>
    </source>
</evidence>
<organism evidence="1 2">
    <name type="scientific">Okeania hirsuta</name>
    <dbReference type="NCBI Taxonomy" id="1458930"/>
    <lineage>
        <taxon>Bacteria</taxon>
        <taxon>Bacillati</taxon>
        <taxon>Cyanobacteriota</taxon>
        <taxon>Cyanophyceae</taxon>
        <taxon>Oscillatoriophycideae</taxon>
        <taxon>Oscillatoriales</taxon>
        <taxon>Microcoleaceae</taxon>
        <taxon>Okeania</taxon>
    </lineage>
</organism>
<proteinExistence type="predicted"/>
<protein>
    <submittedName>
        <fullName evidence="1">Uncharacterized protein</fullName>
    </submittedName>
</protein>
<reference evidence="1 2" key="1">
    <citation type="journal article" date="2018" name="ACS Chem. Biol.">
        <title>Ketoreductase domain dysfunction expands chemodiversity: malyngamide biosynthesis in the cyanobacterium Okeania hirsuta.</title>
        <authorList>
            <person name="Moss N.A."/>
            <person name="Leao T."/>
            <person name="Rankin M."/>
            <person name="McCullough T.M."/>
            <person name="Qu P."/>
            <person name="Korobeynikov A."/>
            <person name="Smith J.L."/>
            <person name="Gerwick L."/>
            <person name="Gerwick W.H."/>
        </authorList>
    </citation>
    <scope>NUCLEOTIDE SEQUENCE [LARGE SCALE GENOMIC DNA]</scope>
    <source>
        <strain evidence="1 2">PAB10Feb10-1</strain>
    </source>
</reference>
<evidence type="ECO:0000313" key="2">
    <source>
        <dbReference type="Proteomes" id="UP000269154"/>
    </source>
</evidence>
<accession>A0A3N6NUX0</accession>
<dbReference type="OrthoDB" id="485097at2"/>
<keyword evidence="2" id="KW-1185">Reference proteome</keyword>
<comment type="caution">
    <text evidence="1">The sequence shown here is derived from an EMBL/GenBank/DDBJ whole genome shotgun (WGS) entry which is preliminary data.</text>
</comment>